<keyword evidence="3 11" id="KW-0479">Metal-binding</keyword>
<feature type="binding site" evidence="9">
    <location>
        <position position="139"/>
    </location>
    <ligand>
        <name>substrate</name>
    </ligand>
</feature>
<evidence type="ECO:0000313" key="12">
    <source>
        <dbReference type="EMBL" id="EKV31800.1"/>
    </source>
</evidence>
<proteinExistence type="inferred from homology"/>
<feature type="site" description="Stabilizes the phosphoryl group" evidence="10">
    <location>
        <position position="113"/>
    </location>
</feature>
<dbReference type="GO" id="GO:0005975">
    <property type="term" value="P:carbohydrate metabolic process"/>
    <property type="evidence" value="ECO:0007669"/>
    <property type="project" value="InterPro"/>
</dbReference>
<feature type="binding site" evidence="9">
    <location>
        <begin position="55"/>
        <end position="58"/>
    </location>
    <ligand>
        <name>substrate</name>
    </ligand>
</feature>
<feature type="binding site" evidence="11">
    <location>
        <position position="109"/>
    </location>
    <ligand>
        <name>Zn(2+)</name>
        <dbReference type="ChEBI" id="CHEBI:29105"/>
    </ligand>
</feature>
<keyword evidence="13" id="KW-1185">Reference proteome</keyword>
<dbReference type="PANTHER" id="PTHR42891">
    <property type="entry name" value="D-GLYCERO-BETA-D-MANNO-HEPTOSE-1,7-BISPHOSPHATE 7-PHOSPHATASE"/>
    <property type="match status" value="1"/>
</dbReference>
<dbReference type="PATRIC" id="fig|1238182.3.peg.1222"/>
<dbReference type="NCBIfam" id="TIGR01656">
    <property type="entry name" value="Histidinol-ppas"/>
    <property type="match status" value="1"/>
</dbReference>
<comment type="subcellular location">
    <subcellularLocation>
        <location evidence="1 7">Cytoplasm</location>
    </subcellularLocation>
</comment>
<comment type="similarity">
    <text evidence="7">Belongs to the gmhB family.</text>
</comment>
<dbReference type="EMBL" id="ANHY01000005">
    <property type="protein sequence ID" value="EKV31800.1"/>
    <property type="molecule type" value="Genomic_DNA"/>
</dbReference>
<dbReference type="EC" id="3.1.3.-" evidence="7"/>
<sequence>MSSRTLRPAAFLDRDGVLNVDHGYVHRWADWQWMPGAREAIKLLNDAGWWVFIVTNQSGIARGMYGEAEMHALHDEMARDLAEVGAHVDAIAFCPHHPAGAVAPFATECDCRKPKPGMILRLLRDWPVEVGRSFLIGDKRRDLEAAEAAGIPGHLYTAGDLAGYVRGVMDRMKRGG</sequence>
<keyword evidence="11" id="KW-0460">Magnesium</keyword>
<dbReference type="eggNOG" id="COG0241">
    <property type="taxonomic scope" value="Bacteria"/>
</dbReference>
<dbReference type="InterPro" id="IPR023214">
    <property type="entry name" value="HAD_sf"/>
</dbReference>
<accession>K9H0L3</accession>
<dbReference type="InterPro" id="IPR006549">
    <property type="entry name" value="HAD-SF_hydro_IIIA"/>
</dbReference>
<keyword evidence="11" id="KW-0862">Zinc</keyword>
<dbReference type="GO" id="GO:0046872">
    <property type="term" value="F:metal ion binding"/>
    <property type="evidence" value="ECO:0007669"/>
    <property type="project" value="UniProtKB-KW"/>
</dbReference>
<comment type="cofactor">
    <cofactor evidence="11">
        <name>Mg(2+)</name>
        <dbReference type="ChEBI" id="CHEBI:18420"/>
    </cofactor>
</comment>
<feature type="binding site" evidence="9">
    <location>
        <begin position="112"/>
        <end position="113"/>
    </location>
    <ligand>
        <name>substrate</name>
    </ligand>
</feature>
<dbReference type="InterPro" id="IPR006543">
    <property type="entry name" value="Histidinol-phos"/>
</dbReference>
<evidence type="ECO:0000256" key="3">
    <source>
        <dbReference type="ARBA" id="ARBA00022723"/>
    </source>
</evidence>
<reference evidence="12 13" key="1">
    <citation type="journal article" date="2013" name="Genome Announc.">
        <title>Draft Genome Sequence of an Alphaproteobacterium, Caenispirillum salinarum AK4(T), Isolated from a Solar Saltern.</title>
        <authorList>
            <person name="Khatri I."/>
            <person name="Singh A."/>
            <person name="Korpole S."/>
            <person name="Pinnaka A.K."/>
            <person name="Subramanian S."/>
        </authorList>
    </citation>
    <scope>NUCLEOTIDE SEQUENCE [LARGE SCALE GENOMIC DNA]</scope>
    <source>
        <strain evidence="12 13">AK4</strain>
    </source>
</reference>
<dbReference type="PIRSF" id="PIRSF004682">
    <property type="entry name" value="GmhB"/>
    <property type="match status" value="1"/>
</dbReference>
<dbReference type="NCBIfam" id="NF006506">
    <property type="entry name" value="PRK08942.1"/>
    <property type="match status" value="1"/>
</dbReference>
<keyword evidence="4 7" id="KW-0378">Hydrolase</keyword>
<dbReference type="InterPro" id="IPR036412">
    <property type="entry name" value="HAD-like_sf"/>
</dbReference>
<gene>
    <name evidence="12" type="ORF">C882_3551</name>
</gene>
<evidence type="ECO:0000256" key="2">
    <source>
        <dbReference type="ARBA" id="ARBA00022490"/>
    </source>
</evidence>
<evidence type="ECO:0000256" key="1">
    <source>
        <dbReference type="ARBA" id="ARBA00004496"/>
    </source>
</evidence>
<keyword evidence="2 7" id="KW-0963">Cytoplasm</keyword>
<name>K9H0L3_9PROT</name>
<feature type="binding site" evidence="11">
    <location>
        <position position="94"/>
    </location>
    <ligand>
        <name>Zn(2+)</name>
        <dbReference type="ChEBI" id="CHEBI:29105"/>
    </ligand>
</feature>
<feature type="active site" description="Proton donor" evidence="8">
    <location>
        <position position="13"/>
    </location>
</feature>
<evidence type="ECO:0000313" key="13">
    <source>
        <dbReference type="Proteomes" id="UP000009881"/>
    </source>
</evidence>
<evidence type="ECO:0000256" key="5">
    <source>
        <dbReference type="ARBA" id="ARBA00023277"/>
    </source>
</evidence>
<evidence type="ECO:0000256" key="7">
    <source>
        <dbReference type="PIRNR" id="PIRNR004682"/>
    </source>
</evidence>
<feature type="binding site" evidence="11">
    <location>
        <position position="111"/>
    </location>
    <ligand>
        <name>Zn(2+)</name>
        <dbReference type="ChEBI" id="CHEBI:29105"/>
    </ligand>
</feature>
<dbReference type="Gene3D" id="3.40.50.1000">
    <property type="entry name" value="HAD superfamily/HAD-like"/>
    <property type="match status" value="1"/>
</dbReference>
<dbReference type="NCBIfam" id="TIGR01662">
    <property type="entry name" value="HAD-SF-IIIA"/>
    <property type="match status" value="1"/>
</dbReference>
<dbReference type="GO" id="GO:0016791">
    <property type="term" value="F:phosphatase activity"/>
    <property type="evidence" value="ECO:0007669"/>
    <property type="project" value="InterPro"/>
</dbReference>
<feature type="binding site" evidence="11">
    <location>
        <position position="13"/>
    </location>
    <ligand>
        <name>Mg(2+)</name>
        <dbReference type="ChEBI" id="CHEBI:18420"/>
    </ligand>
</feature>
<feature type="binding site" evidence="11">
    <location>
        <position position="139"/>
    </location>
    <ligand>
        <name>Mg(2+)</name>
        <dbReference type="ChEBI" id="CHEBI:18420"/>
    </ligand>
</feature>
<dbReference type="Proteomes" id="UP000009881">
    <property type="component" value="Unassembled WGS sequence"/>
</dbReference>
<dbReference type="OrthoDB" id="9814110at2"/>
<protein>
    <recommendedName>
        <fullName evidence="6 7">D,D-heptose 1,7-bisphosphate phosphatase</fullName>
        <ecNumber evidence="7">3.1.3.-</ecNumber>
    </recommendedName>
</protein>
<feature type="binding site" evidence="9">
    <location>
        <begin position="13"/>
        <end position="15"/>
    </location>
    <ligand>
        <name>substrate</name>
    </ligand>
</feature>
<dbReference type="PANTHER" id="PTHR42891:SF1">
    <property type="entry name" value="D-GLYCERO-BETA-D-MANNO-HEPTOSE-1,7-BISPHOSPHATE 7-PHOSPHATASE"/>
    <property type="match status" value="1"/>
</dbReference>
<evidence type="ECO:0000256" key="4">
    <source>
        <dbReference type="ARBA" id="ARBA00022801"/>
    </source>
</evidence>
<dbReference type="InterPro" id="IPR004446">
    <property type="entry name" value="Heptose_bisP_phosphatase"/>
</dbReference>
<dbReference type="SUPFAM" id="SSF56784">
    <property type="entry name" value="HAD-like"/>
    <property type="match status" value="1"/>
</dbReference>
<dbReference type="STRING" id="1238182.C882_3551"/>
<evidence type="ECO:0000256" key="11">
    <source>
        <dbReference type="PIRSR" id="PIRSR004682-4"/>
    </source>
</evidence>
<dbReference type="CDD" id="cd07503">
    <property type="entry name" value="HAD_HisB-N"/>
    <property type="match status" value="1"/>
</dbReference>
<organism evidence="12 13">
    <name type="scientific">Caenispirillum salinarum AK4</name>
    <dbReference type="NCBI Taxonomy" id="1238182"/>
    <lineage>
        <taxon>Bacteria</taxon>
        <taxon>Pseudomonadati</taxon>
        <taxon>Pseudomonadota</taxon>
        <taxon>Alphaproteobacteria</taxon>
        <taxon>Rhodospirillales</taxon>
        <taxon>Novispirillaceae</taxon>
        <taxon>Caenispirillum</taxon>
    </lineage>
</organism>
<dbReference type="AlphaFoldDB" id="K9H0L3"/>
<feature type="binding site" evidence="11">
    <location>
        <position position="96"/>
    </location>
    <ligand>
        <name>Zn(2+)</name>
        <dbReference type="ChEBI" id="CHEBI:29105"/>
    </ligand>
</feature>
<dbReference type="RefSeq" id="WP_009539669.1">
    <property type="nucleotide sequence ID" value="NZ_ANHY01000005.1"/>
</dbReference>
<feature type="active site" description="Proton donor" evidence="8">
    <location>
        <position position="15"/>
    </location>
</feature>
<evidence type="ECO:0000256" key="9">
    <source>
        <dbReference type="PIRSR" id="PIRSR004682-2"/>
    </source>
</evidence>
<feature type="binding site" evidence="9">
    <location>
        <begin position="21"/>
        <end position="24"/>
    </location>
    <ligand>
        <name>substrate</name>
    </ligand>
</feature>
<comment type="cofactor">
    <cofactor evidence="11">
        <name>Zn(2+)</name>
        <dbReference type="ChEBI" id="CHEBI:29105"/>
    </cofactor>
</comment>
<dbReference type="GO" id="GO:0005737">
    <property type="term" value="C:cytoplasm"/>
    <property type="evidence" value="ECO:0007669"/>
    <property type="project" value="UniProtKB-SubCell"/>
</dbReference>
<feature type="site" description="Contributes to substrate recognition" evidence="10">
    <location>
        <position position="112"/>
    </location>
</feature>
<dbReference type="Pfam" id="PF13242">
    <property type="entry name" value="Hydrolase_like"/>
    <property type="match status" value="1"/>
</dbReference>
<keyword evidence="5 7" id="KW-0119">Carbohydrate metabolism</keyword>
<feature type="binding site" evidence="11">
    <location>
        <position position="138"/>
    </location>
    <ligand>
        <name>Mg(2+)</name>
        <dbReference type="ChEBI" id="CHEBI:18420"/>
    </ligand>
</feature>
<feature type="binding site" evidence="11">
    <location>
        <position position="15"/>
    </location>
    <ligand>
        <name>Mg(2+)</name>
        <dbReference type="ChEBI" id="CHEBI:18420"/>
    </ligand>
</feature>
<evidence type="ECO:0000256" key="8">
    <source>
        <dbReference type="PIRSR" id="PIRSR004682-1"/>
    </source>
</evidence>
<evidence type="ECO:0000256" key="10">
    <source>
        <dbReference type="PIRSR" id="PIRSR004682-3"/>
    </source>
</evidence>
<evidence type="ECO:0000256" key="6">
    <source>
        <dbReference type="ARBA" id="ARBA00031828"/>
    </source>
</evidence>
<feature type="site" description="Stabilizes the phosphoryl group" evidence="10">
    <location>
        <position position="55"/>
    </location>
</feature>
<comment type="caution">
    <text evidence="12">The sequence shown here is derived from an EMBL/GenBank/DDBJ whole genome shotgun (WGS) entry which is preliminary data.</text>
</comment>